<dbReference type="Pfam" id="PF10722">
    <property type="entry name" value="YbjN"/>
    <property type="match status" value="1"/>
</dbReference>
<dbReference type="Proteomes" id="UP000291591">
    <property type="component" value="Unassembled WGS sequence"/>
</dbReference>
<dbReference type="AlphaFoldDB" id="A0A4Q7V519"/>
<keyword evidence="2" id="KW-1185">Reference proteome</keyword>
<protein>
    <submittedName>
        <fullName evidence="1">Putative sensory transduction regulator</fullName>
    </submittedName>
</protein>
<proteinExistence type="predicted"/>
<name>A0A4Q7V519_PSEST</name>
<evidence type="ECO:0000313" key="1">
    <source>
        <dbReference type="EMBL" id="RZT88574.1"/>
    </source>
</evidence>
<reference evidence="1 2" key="1">
    <citation type="submission" date="2019-02" db="EMBL/GenBank/DDBJ databases">
        <title>Sequencing the genomes of 1000 actinobacteria strains.</title>
        <authorList>
            <person name="Klenk H.-P."/>
        </authorList>
    </citation>
    <scope>NUCLEOTIDE SEQUENCE [LARGE SCALE GENOMIC DNA]</scope>
    <source>
        <strain evidence="1 2">DSM 45779</strain>
    </source>
</reference>
<comment type="caution">
    <text evidence="1">The sequence shown here is derived from an EMBL/GenBank/DDBJ whole genome shotgun (WGS) entry which is preliminary data.</text>
</comment>
<dbReference type="InterPro" id="IPR019660">
    <property type="entry name" value="Put_sensory_transdc_reg_YbjN"/>
</dbReference>
<dbReference type="EMBL" id="SHKL01000001">
    <property type="protein sequence ID" value="RZT88574.1"/>
    <property type="molecule type" value="Genomic_DNA"/>
</dbReference>
<organism evidence="1 2">
    <name type="scientific">Pseudonocardia sediminis</name>
    <dbReference type="NCBI Taxonomy" id="1397368"/>
    <lineage>
        <taxon>Bacteria</taxon>
        <taxon>Bacillati</taxon>
        <taxon>Actinomycetota</taxon>
        <taxon>Actinomycetes</taxon>
        <taxon>Pseudonocardiales</taxon>
        <taxon>Pseudonocardiaceae</taxon>
        <taxon>Pseudonocardia</taxon>
    </lineage>
</organism>
<dbReference type="Gene3D" id="3.30.1460.10">
    <property type="match status" value="1"/>
</dbReference>
<accession>A0A4Q7V519</accession>
<dbReference type="OrthoDB" id="3212317at2"/>
<gene>
    <name evidence="1" type="ORF">EV383_5517</name>
</gene>
<dbReference type="SUPFAM" id="SSF69635">
    <property type="entry name" value="Type III secretory system chaperone-like"/>
    <property type="match status" value="1"/>
</dbReference>
<sequence length="162" mass="18181">MTTHPGADTLIADALADMEVDHAHRGEGQFIVTLPGTSRLQTHCWLLVRDQTMAVQAFVCRQPDENHVGVYKFMLMRNARLYGVHYSLDRVGDIHLVGRIPRHAITADEIDRVLGSVLEAADGDFNTFLELGFASSIRREYAWRSQNGESTANLKAFEHLFA</sequence>
<dbReference type="RefSeq" id="WP_130292558.1">
    <property type="nucleotide sequence ID" value="NZ_SHKL01000001.1"/>
</dbReference>
<evidence type="ECO:0000313" key="2">
    <source>
        <dbReference type="Proteomes" id="UP000291591"/>
    </source>
</evidence>